<evidence type="ECO:0000256" key="10">
    <source>
        <dbReference type="ARBA" id="ARBA00022771"/>
    </source>
</evidence>
<dbReference type="EMBL" id="JAPTSV010000002">
    <property type="protein sequence ID" value="KAJ1530667.1"/>
    <property type="molecule type" value="Genomic_DNA"/>
</dbReference>
<keyword evidence="12" id="KW-0862">Zinc</keyword>
<evidence type="ECO:0000256" key="7">
    <source>
        <dbReference type="ARBA" id="ARBA00022490"/>
    </source>
</evidence>
<dbReference type="SMART" id="SM00184">
    <property type="entry name" value="RING"/>
    <property type="match status" value="1"/>
</dbReference>
<dbReference type="InterPro" id="IPR017907">
    <property type="entry name" value="Znf_RING_CS"/>
</dbReference>
<dbReference type="EC" id="2.3.2.27" evidence="6"/>
<evidence type="ECO:0000313" key="20">
    <source>
        <dbReference type="Proteomes" id="UP001075354"/>
    </source>
</evidence>
<feature type="region of interest" description="Disordered" evidence="17">
    <location>
        <begin position="544"/>
        <end position="574"/>
    </location>
</feature>
<dbReference type="InterPro" id="IPR018957">
    <property type="entry name" value="Znf_C3HC4_RING-type"/>
</dbReference>
<feature type="compositionally biased region" description="Polar residues" evidence="17">
    <location>
        <begin position="401"/>
        <end position="411"/>
    </location>
</feature>
<keyword evidence="9" id="KW-0479">Metal-binding</keyword>
<feature type="compositionally biased region" description="Basic and acidic residues" evidence="17">
    <location>
        <begin position="550"/>
        <end position="568"/>
    </location>
</feature>
<feature type="domain" description="RING-type" evidence="18">
    <location>
        <begin position="198"/>
        <end position="239"/>
    </location>
</feature>
<evidence type="ECO:0000256" key="11">
    <source>
        <dbReference type="ARBA" id="ARBA00022786"/>
    </source>
</evidence>
<dbReference type="InterPro" id="IPR039739">
    <property type="entry name" value="MAG2/RNF10"/>
</dbReference>
<evidence type="ECO:0000256" key="12">
    <source>
        <dbReference type="ARBA" id="ARBA00022833"/>
    </source>
</evidence>
<comment type="pathway">
    <text evidence="4">Protein modification; protein ubiquitination.</text>
</comment>
<dbReference type="PANTHER" id="PTHR12983">
    <property type="entry name" value="RING FINGER 10 FAMILY MEMBER"/>
    <property type="match status" value="1"/>
</dbReference>
<dbReference type="Proteomes" id="UP001075354">
    <property type="component" value="Chromosome 2"/>
</dbReference>
<name>A0AAV7XVS3_9NEOP</name>
<proteinExistence type="inferred from homology"/>
<dbReference type="Gene3D" id="3.30.40.10">
    <property type="entry name" value="Zinc/RING finger domain, C3HC4 (zinc finger)"/>
    <property type="match status" value="1"/>
</dbReference>
<protein>
    <recommendedName>
        <fullName evidence="14">E3 ubiquitin-protein ligase RNF10</fullName>
        <ecNumber evidence="6">2.3.2.27</ecNumber>
    </recommendedName>
    <alternativeName>
        <fullName evidence="15">RING finger protein 10</fullName>
    </alternativeName>
</protein>
<evidence type="ECO:0000256" key="9">
    <source>
        <dbReference type="ARBA" id="ARBA00022723"/>
    </source>
</evidence>
<organism evidence="19 20">
    <name type="scientific">Megalurothrips usitatus</name>
    <name type="common">bean blossom thrips</name>
    <dbReference type="NCBI Taxonomy" id="439358"/>
    <lineage>
        <taxon>Eukaryota</taxon>
        <taxon>Metazoa</taxon>
        <taxon>Ecdysozoa</taxon>
        <taxon>Arthropoda</taxon>
        <taxon>Hexapoda</taxon>
        <taxon>Insecta</taxon>
        <taxon>Pterygota</taxon>
        <taxon>Neoptera</taxon>
        <taxon>Paraneoptera</taxon>
        <taxon>Thysanoptera</taxon>
        <taxon>Terebrantia</taxon>
        <taxon>Thripoidea</taxon>
        <taxon>Thripidae</taxon>
        <taxon>Megalurothrips</taxon>
    </lineage>
</organism>
<keyword evidence="13" id="KW-0539">Nucleus</keyword>
<evidence type="ECO:0000256" key="4">
    <source>
        <dbReference type="ARBA" id="ARBA00004906"/>
    </source>
</evidence>
<dbReference type="PROSITE" id="PS00518">
    <property type="entry name" value="ZF_RING_1"/>
    <property type="match status" value="1"/>
</dbReference>
<evidence type="ECO:0000256" key="6">
    <source>
        <dbReference type="ARBA" id="ARBA00012483"/>
    </source>
</evidence>
<feature type="compositionally biased region" description="Basic and acidic residues" evidence="17">
    <location>
        <begin position="412"/>
        <end position="429"/>
    </location>
</feature>
<evidence type="ECO:0000256" key="16">
    <source>
        <dbReference type="PROSITE-ProRule" id="PRU00175"/>
    </source>
</evidence>
<dbReference type="GO" id="GO:0061630">
    <property type="term" value="F:ubiquitin protein ligase activity"/>
    <property type="evidence" value="ECO:0007669"/>
    <property type="project" value="UniProtKB-EC"/>
</dbReference>
<feature type="region of interest" description="Disordered" evidence="17">
    <location>
        <begin position="747"/>
        <end position="782"/>
    </location>
</feature>
<sequence length="782" mass="87379">MLEEYVMEKKLLRSGQALGKGPGTDTKKSQDGAGGKAYPRSSRRREPAGASASKYDPVRKPTQKGKAFDKRPKPRGSCLEGRKEGAEVTMEDMEYGSVMAPGSKKQNLNHLLNFHYAPREGTSHQHWRHNSSAHGSGLTRYFRGTPHKYNKEQFLQANCQFAVKANGDYRQYLCNPDQLVDWDLVEQIRVMSPEDASCPICLYPPVAAKMTRCGHIFCWSCILHYLALSDKSWRKCPICYESVHKNDLKSVLALKPTAYSVGGEITLRLMRRERGSLEAVPVEQWDLRHPVSLLSVSESTVDTVYAKLLLADTPDVLQIMADEKAALQEQMNFDAGSSEVCFVEQALQLLLERETSVKGIKGELCSEGKSCEGPECDEFQSEHLKQPTGIDQACTVLPEANNETKGLSSSVPKKDERPRLESTSSEDHGTTITAEDLEHSAVQQPHKHFYFYQAEDGQHIYLHAINARMLEMAYGSLEKCPLTISGRIVEKEMGSMTEDLRKRLRYMQHLPVTCQFEVVEVTLDASIIPPEINDIFKEQIDARRKRRQKRDREEMRREKKINEEENKRWGRHPTPHIRIASHHHFPACGNDSSPPLYVTIDLNLLHLHSVLDYLYELVFFFRMSVPKSPSVSSLASTSTQSSLNISIENLVLDPSQETNQCPAIAQESSASDYNGPSFAQMLRSGKATFSAGPAWNKHPASSPLSQPMLNARQRVASDSEPEPEGYVPAPTFSQSFSDAIAVALAKSEVSTPEAVAGTSGGKKKKKQKPKVLFSTSMAFSGK</sequence>
<keyword evidence="8" id="KW-0808">Transferase</keyword>
<comment type="similarity">
    <text evidence="5">Belongs to the RNF10 family.</text>
</comment>
<feature type="region of interest" description="Disordered" evidence="17">
    <location>
        <begin position="711"/>
        <end position="731"/>
    </location>
</feature>
<dbReference type="AlphaFoldDB" id="A0AAV7XVS3"/>
<keyword evidence="10 16" id="KW-0863">Zinc-finger</keyword>
<feature type="compositionally biased region" description="Polar residues" evidence="17">
    <location>
        <begin position="773"/>
        <end position="782"/>
    </location>
</feature>
<dbReference type="InterPro" id="IPR013083">
    <property type="entry name" value="Znf_RING/FYVE/PHD"/>
</dbReference>
<dbReference type="FunFam" id="3.30.40.10:FF:000112">
    <property type="entry name" value="RING finger protein 10"/>
    <property type="match status" value="1"/>
</dbReference>
<gene>
    <name evidence="19" type="ORF">ONE63_005537</name>
</gene>
<accession>A0AAV7XVS3</accession>
<feature type="region of interest" description="Disordered" evidence="17">
    <location>
        <begin position="13"/>
        <end position="85"/>
    </location>
</feature>
<dbReference type="PANTHER" id="PTHR12983:SF9">
    <property type="entry name" value="E3 UBIQUITIN-PROTEIN LIGASE RNF10"/>
    <property type="match status" value="1"/>
</dbReference>
<dbReference type="GO" id="GO:0005634">
    <property type="term" value="C:nucleus"/>
    <property type="evidence" value="ECO:0007669"/>
    <property type="project" value="UniProtKB-SubCell"/>
</dbReference>
<keyword evidence="11" id="KW-0833">Ubl conjugation pathway</keyword>
<evidence type="ECO:0000256" key="17">
    <source>
        <dbReference type="SAM" id="MobiDB-lite"/>
    </source>
</evidence>
<comment type="catalytic activity">
    <reaction evidence="1">
        <text>S-ubiquitinyl-[E2 ubiquitin-conjugating enzyme]-L-cysteine + [acceptor protein]-L-lysine = [E2 ubiquitin-conjugating enzyme]-L-cysteine + N(6)-ubiquitinyl-[acceptor protein]-L-lysine.</text>
        <dbReference type="EC" id="2.3.2.27"/>
    </reaction>
</comment>
<evidence type="ECO:0000256" key="5">
    <source>
        <dbReference type="ARBA" id="ARBA00008117"/>
    </source>
</evidence>
<dbReference type="PROSITE" id="PS50089">
    <property type="entry name" value="ZF_RING_2"/>
    <property type="match status" value="1"/>
</dbReference>
<evidence type="ECO:0000256" key="14">
    <source>
        <dbReference type="ARBA" id="ARBA00035131"/>
    </source>
</evidence>
<feature type="region of interest" description="Disordered" evidence="17">
    <location>
        <begin position="401"/>
        <end position="429"/>
    </location>
</feature>
<evidence type="ECO:0000256" key="3">
    <source>
        <dbReference type="ARBA" id="ARBA00004496"/>
    </source>
</evidence>
<dbReference type="Pfam" id="PF00097">
    <property type="entry name" value="zf-C3HC4"/>
    <property type="match status" value="1"/>
</dbReference>
<evidence type="ECO:0000256" key="1">
    <source>
        <dbReference type="ARBA" id="ARBA00000900"/>
    </source>
</evidence>
<evidence type="ECO:0000313" key="19">
    <source>
        <dbReference type="EMBL" id="KAJ1530667.1"/>
    </source>
</evidence>
<evidence type="ECO:0000259" key="18">
    <source>
        <dbReference type="PROSITE" id="PS50089"/>
    </source>
</evidence>
<dbReference type="SUPFAM" id="SSF57850">
    <property type="entry name" value="RING/U-box"/>
    <property type="match status" value="1"/>
</dbReference>
<keyword evidence="20" id="KW-1185">Reference proteome</keyword>
<evidence type="ECO:0000256" key="8">
    <source>
        <dbReference type="ARBA" id="ARBA00022679"/>
    </source>
</evidence>
<evidence type="ECO:0000256" key="13">
    <source>
        <dbReference type="ARBA" id="ARBA00023242"/>
    </source>
</evidence>
<dbReference type="GO" id="GO:0000976">
    <property type="term" value="F:transcription cis-regulatory region binding"/>
    <property type="evidence" value="ECO:0007669"/>
    <property type="project" value="TreeGrafter"/>
</dbReference>
<dbReference type="InterPro" id="IPR001841">
    <property type="entry name" value="Znf_RING"/>
</dbReference>
<comment type="subcellular location">
    <subcellularLocation>
        <location evidence="3">Cytoplasm</location>
    </subcellularLocation>
    <subcellularLocation>
        <location evidence="2">Nucleus</location>
    </subcellularLocation>
</comment>
<evidence type="ECO:0000256" key="2">
    <source>
        <dbReference type="ARBA" id="ARBA00004123"/>
    </source>
</evidence>
<reference evidence="19" key="1">
    <citation type="submission" date="2022-12" db="EMBL/GenBank/DDBJ databases">
        <title>Chromosome-level genome assembly of the bean flower thrips Megalurothrips usitatus.</title>
        <authorList>
            <person name="Ma L."/>
            <person name="Liu Q."/>
            <person name="Li H."/>
            <person name="Cai W."/>
        </authorList>
    </citation>
    <scope>NUCLEOTIDE SEQUENCE</scope>
    <source>
        <strain evidence="19">Cailab_2022a</strain>
    </source>
</reference>
<comment type="caution">
    <text evidence="19">The sequence shown here is derived from an EMBL/GenBank/DDBJ whole genome shotgun (WGS) entry which is preliminary data.</text>
</comment>
<evidence type="ECO:0000256" key="15">
    <source>
        <dbReference type="ARBA" id="ARBA00035390"/>
    </source>
</evidence>
<dbReference type="GO" id="GO:0045944">
    <property type="term" value="P:positive regulation of transcription by RNA polymerase II"/>
    <property type="evidence" value="ECO:0007669"/>
    <property type="project" value="TreeGrafter"/>
</dbReference>
<keyword evidence="7" id="KW-0963">Cytoplasm</keyword>
<dbReference type="GO" id="GO:0005737">
    <property type="term" value="C:cytoplasm"/>
    <property type="evidence" value="ECO:0007669"/>
    <property type="project" value="UniProtKB-SubCell"/>
</dbReference>
<dbReference type="CDD" id="cd16536">
    <property type="entry name" value="RING-HC_RNF10"/>
    <property type="match status" value="1"/>
</dbReference>
<dbReference type="GO" id="GO:0008270">
    <property type="term" value="F:zinc ion binding"/>
    <property type="evidence" value="ECO:0007669"/>
    <property type="project" value="UniProtKB-KW"/>
</dbReference>